<protein>
    <recommendedName>
        <fullName evidence="11">Cyclic nucleotide-binding domain-containing protein</fullName>
    </recommendedName>
</protein>
<dbReference type="Gene3D" id="2.60.120.10">
    <property type="entry name" value="Jelly Rolls"/>
    <property type="match status" value="1"/>
</dbReference>
<dbReference type="Pfam" id="PF00520">
    <property type="entry name" value="Ion_trans"/>
    <property type="match status" value="1"/>
</dbReference>
<dbReference type="Gene3D" id="1.10.287.630">
    <property type="entry name" value="Helix hairpin bin"/>
    <property type="match status" value="1"/>
</dbReference>
<dbReference type="FunFam" id="2.60.120.10:FF:000024">
    <property type="entry name" value="Cyclic nucleotide-gated ion channel 1"/>
    <property type="match status" value="1"/>
</dbReference>
<evidence type="ECO:0000256" key="10">
    <source>
        <dbReference type="SAM" id="Phobius"/>
    </source>
</evidence>
<proteinExistence type="inferred from homology"/>
<dbReference type="PANTHER" id="PTHR45651:SF12">
    <property type="entry name" value="CYCLIC NUCLEOTIDE-GATED ION CHANNEL 15-RELATED"/>
    <property type="match status" value="1"/>
</dbReference>
<dbReference type="PROSITE" id="PS50042">
    <property type="entry name" value="CNMP_BINDING_3"/>
    <property type="match status" value="1"/>
</dbReference>
<dbReference type="SUPFAM" id="SSF81324">
    <property type="entry name" value="Voltage-gated potassium channels"/>
    <property type="match status" value="2"/>
</dbReference>
<keyword evidence="13" id="KW-1185">Reference proteome</keyword>
<evidence type="ECO:0000256" key="7">
    <source>
        <dbReference type="ARBA" id="ARBA00023136"/>
    </source>
</evidence>
<feature type="transmembrane region" description="Helical" evidence="10">
    <location>
        <begin position="199"/>
        <end position="219"/>
    </location>
</feature>
<feature type="transmembrane region" description="Helical" evidence="10">
    <location>
        <begin position="77"/>
        <end position="95"/>
    </location>
</feature>
<evidence type="ECO:0000256" key="2">
    <source>
        <dbReference type="ARBA" id="ARBA00010486"/>
    </source>
</evidence>
<comment type="caution">
    <text evidence="12">The sequence shown here is derived from an EMBL/GenBank/DDBJ whole genome shotgun (WGS) entry which is preliminary data.</text>
</comment>
<dbReference type="EMBL" id="JACBKZ010000012">
    <property type="protein sequence ID" value="KAF5937755.1"/>
    <property type="molecule type" value="Genomic_DNA"/>
</dbReference>
<reference evidence="12 13" key="2">
    <citation type="submission" date="2020-07" db="EMBL/GenBank/DDBJ databases">
        <title>Genome assembly of wild tea tree DASZ reveals pedigree and selection history of tea varieties.</title>
        <authorList>
            <person name="Zhang W."/>
        </authorList>
    </citation>
    <scope>NUCLEOTIDE SEQUENCE [LARGE SCALE GENOMIC DNA]</scope>
    <source>
        <strain evidence="13">cv. G240</strain>
        <tissue evidence="12">Leaf</tissue>
    </source>
</reference>
<feature type="transmembrane region" description="Helical" evidence="10">
    <location>
        <begin position="471"/>
        <end position="491"/>
    </location>
</feature>
<dbReference type="InterPro" id="IPR000595">
    <property type="entry name" value="cNMP-bd_dom"/>
</dbReference>
<evidence type="ECO:0000256" key="1">
    <source>
        <dbReference type="ARBA" id="ARBA00004127"/>
    </source>
</evidence>
<dbReference type="GO" id="GO:0005216">
    <property type="term" value="F:monoatomic ion channel activity"/>
    <property type="evidence" value="ECO:0007669"/>
    <property type="project" value="InterPro"/>
</dbReference>
<evidence type="ECO:0000256" key="5">
    <source>
        <dbReference type="ARBA" id="ARBA00022989"/>
    </source>
</evidence>
<feature type="transmembrane region" description="Helical" evidence="10">
    <location>
        <begin position="741"/>
        <end position="758"/>
    </location>
</feature>
<keyword evidence="7 10" id="KW-0472">Membrane</keyword>
<comment type="subcellular location">
    <subcellularLocation>
        <location evidence="1">Endomembrane system</location>
        <topology evidence="1">Multi-pass membrane protein</topology>
    </subcellularLocation>
</comment>
<reference evidence="13" key="1">
    <citation type="journal article" date="2020" name="Nat. Commun.">
        <title>Genome assembly of wild tea tree DASZ reveals pedigree and selection history of tea varieties.</title>
        <authorList>
            <person name="Zhang W."/>
            <person name="Zhang Y."/>
            <person name="Qiu H."/>
            <person name="Guo Y."/>
            <person name="Wan H."/>
            <person name="Zhang X."/>
            <person name="Scossa F."/>
            <person name="Alseekh S."/>
            <person name="Zhang Q."/>
            <person name="Wang P."/>
            <person name="Xu L."/>
            <person name="Schmidt M.H."/>
            <person name="Jia X."/>
            <person name="Li D."/>
            <person name="Zhu A."/>
            <person name="Guo F."/>
            <person name="Chen W."/>
            <person name="Ni D."/>
            <person name="Usadel B."/>
            <person name="Fernie A.R."/>
            <person name="Wen W."/>
        </authorList>
    </citation>
    <scope>NUCLEOTIDE SEQUENCE [LARGE SCALE GENOMIC DNA]</scope>
    <source>
        <strain evidence="13">cv. G240</strain>
    </source>
</reference>
<dbReference type="Gene3D" id="1.10.287.70">
    <property type="match status" value="1"/>
</dbReference>
<accession>A0A7J7GBT6</accession>
<keyword evidence="8" id="KW-1071">Ligand-gated ion channel</keyword>
<evidence type="ECO:0000256" key="4">
    <source>
        <dbReference type="ARBA" id="ARBA00022692"/>
    </source>
</evidence>
<dbReference type="SUPFAM" id="SSF51206">
    <property type="entry name" value="cAMP-binding domain-like"/>
    <property type="match status" value="1"/>
</dbReference>
<evidence type="ECO:0000313" key="13">
    <source>
        <dbReference type="Proteomes" id="UP000593564"/>
    </source>
</evidence>
<dbReference type="CDD" id="cd23767">
    <property type="entry name" value="IQCD"/>
    <property type="match status" value="1"/>
</dbReference>
<keyword evidence="9" id="KW-0407">Ion channel</keyword>
<evidence type="ECO:0000256" key="6">
    <source>
        <dbReference type="ARBA" id="ARBA00023065"/>
    </source>
</evidence>
<feature type="transmembrane region" description="Helical" evidence="10">
    <location>
        <begin position="551"/>
        <end position="567"/>
    </location>
</feature>
<dbReference type="AlphaFoldDB" id="A0A7J7GBT6"/>
<keyword evidence="4 10" id="KW-0812">Transmembrane</keyword>
<dbReference type="InterPro" id="IPR005821">
    <property type="entry name" value="Ion_trans_dom"/>
</dbReference>
<feature type="transmembrane region" description="Helical" evidence="10">
    <location>
        <begin position="111"/>
        <end position="132"/>
    </location>
</feature>
<evidence type="ECO:0000256" key="9">
    <source>
        <dbReference type="ARBA" id="ARBA00023303"/>
    </source>
</evidence>
<feature type="transmembrane region" description="Helical" evidence="10">
    <location>
        <begin position="576"/>
        <end position="596"/>
    </location>
</feature>
<dbReference type="FunFam" id="1.10.287.630:FF:000003">
    <property type="entry name" value="Cyclic nucleotide-gated ion channel 1"/>
    <property type="match status" value="1"/>
</dbReference>
<dbReference type="Proteomes" id="UP000593564">
    <property type="component" value="Unassembled WGS sequence"/>
</dbReference>
<name>A0A7J7GBT6_CAMSI</name>
<dbReference type="PROSITE" id="PS50096">
    <property type="entry name" value="IQ"/>
    <property type="match status" value="1"/>
</dbReference>
<organism evidence="12 13">
    <name type="scientific">Camellia sinensis</name>
    <name type="common">Tea plant</name>
    <name type="synonym">Thea sinensis</name>
    <dbReference type="NCBI Taxonomy" id="4442"/>
    <lineage>
        <taxon>Eukaryota</taxon>
        <taxon>Viridiplantae</taxon>
        <taxon>Streptophyta</taxon>
        <taxon>Embryophyta</taxon>
        <taxon>Tracheophyta</taxon>
        <taxon>Spermatophyta</taxon>
        <taxon>Magnoliopsida</taxon>
        <taxon>eudicotyledons</taxon>
        <taxon>Gunneridae</taxon>
        <taxon>Pentapetalae</taxon>
        <taxon>asterids</taxon>
        <taxon>Ericales</taxon>
        <taxon>Theaceae</taxon>
        <taxon>Camellia</taxon>
    </lineage>
</organism>
<dbReference type="CDD" id="cd00038">
    <property type="entry name" value="CAP_ED"/>
    <property type="match status" value="1"/>
</dbReference>
<keyword evidence="3" id="KW-0813">Transport</keyword>
<gene>
    <name evidence="12" type="ORF">HYC85_025261</name>
</gene>
<feature type="transmembrane region" description="Helical" evidence="10">
    <location>
        <begin position="353"/>
        <end position="371"/>
    </location>
</feature>
<comment type="similarity">
    <text evidence="2">Belongs to the cyclic nucleotide-gated cation channel (TC 1.A.1.5) family.</text>
</comment>
<keyword evidence="5 10" id="KW-1133">Transmembrane helix</keyword>
<evidence type="ECO:0000259" key="11">
    <source>
        <dbReference type="PROSITE" id="PS50042"/>
    </source>
</evidence>
<evidence type="ECO:0000256" key="8">
    <source>
        <dbReference type="ARBA" id="ARBA00023286"/>
    </source>
</evidence>
<evidence type="ECO:0000313" key="12">
    <source>
        <dbReference type="EMBL" id="KAF5937755.1"/>
    </source>
</evidence>
<dbReference type="InterPro" id="IPR014710">
    <property type="entry name" value="RmlC-like_jellyroll"/>
</dbReference>
<dbReference type="GO" id="GO:0012505">
    <property type="term" value="C:endomembrane system"/>
    <property type="evidence" value="ECO:0007669"/>
    <property type="project" value="UniProtKB-SubCell"/>
</dbReference>
<dbReference type="PANTHER" id="PTHR45651">
    <property type="entry name" value="CYCLIC NUCLEOTIDE-GATED ION CHANNEL 15-RELATED-RELATED"/>
    <property type="match status" value="1"/>
</dbReference>
<sequence length="1064" mass="120917">MVGFGVQDDIELKSPTGIKQDGIIKHTQKVSKKDRDEFTPGCLKGEVLSRVFAEDYQLIETSILDPRGPVVRHWNELFLAAGMISLFVDPLFLFLPKMTPDLCIEASVSKLQVILTVLRILSDLFYVINILVQFRTAYVAPSSRVIGRGELVIDPWKIAYRYLHRGFWIDLLATLPFPQVMNWAIIPYVAGSVSSNSKIALRCIPLAQFLLRLFLLYPLSWKILKDTGKMTETAWVGAAHNMLLFYIASNNDKKHVGGSVCDLENPPCVYEFFDCNTINDTTRSAWFAATNVSTLCIPSNTYYEYGIYALGISNNAPSEVFVKKYFFCFYWALQSLTSIGNNLATTGYVGENIFVNLVAVLGLVLLAALVGNMQMDDKMLDGICERLKAALYTEGTVQDEFEVESRRTTFDQESGTIKHLQQNAKNKDMCGMTGRCFDTKALSMVFPEDYKGVKRSILNPRGPAVGKWNNFFFAVGLVSLFIDPLFLYLPVAEPDYCFETRMSLQIVLTIVRSVLDIFYIIHIAVQLRTAYIAPSSRVFGRGELVIDPWKIAYRYLILVWAIIPNLADSVTAHSHIVLRFTIMLQYFLRFALIYPLSSQIVNATGVMTSETAWVGAAYNMMLYLLASYVSGACYFLLSVERQELCWRSVCEQETGCKYGFFDCRSVNDPGRSDWFNSTNVTSLCNPSNSYYNWGIYGLAVTNGATSSSFLHKFFFCLWIGIQGLSSIGQTFTSSIFTGENIYCIVNSTIGLILLALLISNMQRYLQSITARLEEWRLKRTDTEQWMHHRQLPHELKESVRKYGQFKWVATQGVDEQTLLNSLPADLQREIKRHLCLCLVQQVPLLNQMDDRMLDAICERLKPAFCIKGTFLLVEGDPVDEMLFIIRGHLDSYTTNGGRTGFFNSSSIGPGDFCGEELLNWALDQQHSDVLPASTRTVEAMSEVEAFRLTAEDLIFVASQFRRLHSRELIHKFRFYSHQWRTWAASFIQAAWRRHKKRKGINELNIAESERPRTSISQEMNFFVPKPGSGLEVYATRLMNMRRAASVSKRFEPEPAQPDFIVDEE</sequence>
<keyword evidence="6" id="KW-0406">Ion transport</keyword>
<dbReference type="SMART" id="SM00100">
    <property type="entry name" value="cNMP"/>
    <property type="match status" value="1"/>
</dbReference>
<evidence type="ECO:0000256" key="3">
    <source>
        <dbReference type="ARBA" id="ARBA00022448"/>
    </source>
</evidence>
<dbReference type="InterPro" id="IPR018490">
    <property type="entry name" value="cNMP-bd_dom_sf"/>
</dbReference>
<feature type="transmembrane region" description="Helical" evidence="10">
    <location>
        <begin position="167"/>
        <end position="187"/>
    </location>
</feature>
<feature type="domain" description="Cyclic nucleotide-binding" evidence="11">
    <location>
        <begin position="844"/>
        <end position="971"/>
    </location>
</feature>
<feature type="transmembrane region" description="Helical" evidence="10">
    <location>
        <begin position="503"/>
        <end position="525"/>
    </location>
</feature>
<feature type="transmembrane region" description="Helical" evidence="10">
    <location>
        <begin position="616"/>
        <end position="637"/>
    </location>
</feature>
<dbReference type="GO" id="GO:0016020">
    <property type="term" value="C:membrane"/>
    <property type="evidence" value="ECO:0007669"/>
    <property type="project" value="InterPro"/>
</dbReference>